<name>A0A2T3FKN8_9FIRM</name>
<sequence length="277" mass="31177">MIITVVGLGVVGGSFVKALKGQGHEVYGVDVDEETLARAKADGCIKEGFVDGREIIKRSDMTIICLYPSLVLDYIKEHEFKKGSIITDAVGVKTHFLNEAMNLLKDKDVEFVSGHPMAGRENKGYLYASKEVFQGANYILIQHEQNSKSAIAMMEQFVSNLGFHSVKIMSPQAHDEIISFTSQLPHVIAVSLIDSDNQKYDTGKYIGDSYRDLTRIANINEDLWTELFFTNKDNLLKSIQGFEDQLDILKKAIKEEDSQTLKAMFIESSKRRRNLEK</sequence>
<dbReference type="EMBL" id="JAJDKZ010000041">
    <property type="protein sequence ID" value="MCB8611215.1"/>
    <property type="molecule type" value="Genomic_DNA"/>
</dbReference>
<dbReference type="SUPFAM" id="SSF48179">
    <property type="entry name" value="6-phosphogluconate dehydrogenase C-terminal domain-like"/>
    <property type="match status" value="1"/>
</dbReference>
<dbReference type="GO" id="GO:0006571">
    <property type="term" value="P:tyrosine biosynthetic process"/>
    <property type="evidence" value="ECO:0007669"/>
    <property type="project" value="InterPro"/>
</dbReference>
<feature type="domain" description="Prephenate/arogenate dehydrogenase" evidence="5">
    <location>
        <begin position="1"/>
        <end position="277"/>
    </location>
</feature>
<reference evidence="8" key="1">
    <citation type="submission" date="2018-03" db="EMBL/GenBank/DDBJ databases">
        <title>Lachnoclostridium SNUG30370 gen.nov., sp.nov., isolated from human faeces.</title>
        <authorList>
            <person name="Seo B."/>
            <person name="Jeon K."/>
            <person name="Ko G."/>
        </authorList>
    </citation>
    <scope>NUCLEOTIDE SEQUENCE [LARGE SCALE GENOMIC DNA]</scope>
    <source>
        <strain evidence="8">SNUG30370</strain>
    </source>
</reference>
<dbReference type="RefSeq" id="WP_106988837.1">
    <property type="nucleotide sequence ID" value="NZ_DAWBWI010000323.1"/>
</dbReference>
<comment type="caution">
    <text evidence="7">The sequence shown here is derived from an EMBL/GenBank/DDBJ whole genome shotgun (WGS) entry which is preliminary data.</text>
</comment>
<dbReference type="EMBL" id="PYLP01000027">
    <property type="protein sequence ID" value="PST35836.1"/>
    <property type="molecule type" value="Genomic_DNA"/>
</dbReference>
<comment type="pathway">
    <text evidence="3">Amino-acid biosynthesis.</text>
</comment>
<feature type="coiled-coil region" evidence="4">
    <location>
        <begin position="232"/>
        <end position="259"/>
    </location>
</feature>
<dbReference type="SUPFAM" id="SSF51735">
    <property type="entry name" value="NAD(P)-binding Rossmann-fold domains"/>
    <property type="match status" value="1"/>
</dbReference>
<dbReference type="GO" id="GO:0008977">
    <property type="term" value="F:prephenate dehydrogenase (NAD+) activity"/>
    <property type="evidence" value="ECO:0007669"/>
    <property type="project" value="InterPro"/>
</dbReference>
<keyword evidence="4" id="KW-0175">Coiled coil</keyword>
<dbReference type="GO" id="GO:0070403">
    <property type="term" value="F:NAD+ binding"/>
    <property type="evidence" value="ECO:0007669"/>
    <property type="project" value="InterPro"/>
</dbReference>
<dbReference type="Proteomes" id="UP000241201">
    <property type="component" value="Unassembled WGS sequence"/>
</dbReference>
<accession>A0A2T3FKN8</accession>
<dbReference type="InterPro" id="IPR046826">
    <property type="entry name" value="PDH_N"/>
</dbReference>
<dbReference type="Proteomes" id="UP001198439">
    <property type="component" value="Unassembled WGS sequence"/>
</dbReference>
<evidence type="ECO:0000259" key="5">
    <source>
        <dbReference type="PROSITE" id="PS51176"/>
    </source>
</evidence>
<protein>
    <submittedName>
        <fullName evidence="6 7">Prephenate dehydrogenase</fullName>
    </submittedName>
</protein>
<organism evidence="7 8">
    <name type="scientific">Faecalibacillus faecis</name>
    <dbReference type="NCBI Taxonomy" id="1982628"/>
    <lineage>
        <taxon>Bacteria</taxon>
        <taxon>Bacillati</taxon>
        <taxon>Bacillota</taxon>
        <taxon>Erysipelotrichia</taxon>
        <taxon>Erysipelotrichales</taxon>
        <taxon>Coprobacillaceae</taxon>
        <taxon>Faecalibacillus</taxon>
    </lineage>
</organism>
<evidence type="ECO:0000313" key="7">
    <source>
        <dbReference type="EMBL" id="PST35836.1"/>
    </source>
</evidence>
<keyword evidence="8" id="KW-1185">Reference proteome</keyword>
<dbReference type="Gene3D" id="3.40.50.720">
    <property type="entry name" value="NAD(P)-binding Rossmann-like Domain"/>
    <property type="match status" value="1"/>
</dbReference>
<dbReference type="PANTHER" id="PTHR21363:SF0">
    <property type="entry name" value="PREPHENATE DEHYDROGENASE [NADP(+)]"/>
    <property type="match status" value="1"/>
</dbReference>
<dbReference type="PROSITE" id="PS51176">
    <property type="entry name" value="PDH_ADH"/>
    <property type="match status" value="1"/>
</dbReference>
<dbReference type="Pfam" id="PF02153">
    <property type="entry name" value="PDH_N"/>
    <property type="match status" value="1"/>
</dbReference>
<dbReference type="InterPro" id="IPR008927">
    <property type="entry name" value="6-PGluconate_DH-like_C_sf"/>
</dbReference>
<dbReference type="Pfam" id="PF20463">
    <property type="entry name" value="PDH_C"/>
    <property type="match status" value="1"/>
</dbReference>
<dbReference type="InterPro" id="IPR046825">
    <property type="entry name" value="PDH_C"/>
</dbReference>
<evidence type="ECO:0000256" key="4">
    <source>
        <dbReference type="SAM" id="Coils"/>
    </source>
</evidence>
<evidence type="ECO:0000313" key="6">
    <source>
        <dbReference type="EMBL" id="MCB8611215.1"/>
    </source>
</evidence>
<comment type="similarity">
    <text evidence="1">Belongs to the prephenate/arogenate dehydrogenase family.</text>
</comment>
<dbReference type="InterPro" id="IPR003099">
    <property type="entry name" value="Prephen_DH"/>
</dbReference>
<evidence type="ECO:0000256" key="2">
    <source>
        <dbReference type="ARBA" id="ARBA00023002"/>
    </source>
</evidence>
<dbReference type="Gene3D" id="1.10.3660.10">
    <property type="entry name" value="6-phosphogluconate dehydrogenase C-terminal like domain"/>
    <property type="match status" value="1"/>
</dbReference>
<reference evidence="7" key="2">
    <citation type="journal article" date="2019" name="Int. J. Syst. Evol. Microbiol.">
        <title>Faecalibacillus intestinalis gen. nov., sp. nov. and Faecalibacillus faecis sp. nov., isolated from human faeces.</title>
        <authorList>
            <person name="Seo B."/>
            <person name="Jeon K."/>
            <person name="Baek I."/>
            <person name="Lee Y.M."/>
            <person name="Baek K."/>
            <person name="Ko G."/>
        </authorList>
    </citation>
    <scope>NUCLEOTIDE SEQUENCE</scope>
    <source>
        <strain evidence="7">SNUG30370</strain>
    </source>
</reference>
<reference evidence="6" key="3">
    <citation type="submission" date="2021-10" db="EMBL/GenBank/DDBJ databases">
        <title>Collection of gut derived symbiotic bacterial strains cultured from healthy donors.</title>
        <authorList>
            <person name="Lin H."/>
            <person name="Littmann E."/>
            <person name="Kohout C."/>
            <person name="Pamer E.G."/>
        </authorList>
    </citation>
    <scope>NUCLEOTIDE SEQUENCE</scope>
    <source>
        <strain evidence="6">DFI.4.48</strain>
    </source>
</reference>
<dbReference type="InterPro" id="IPR036291">
    <property type="entry name" value="NAD(P)-bd_dom_sf"/>
</dbReference>
<dbReference type="InterPro" id="IPR050812">
    <property type="entry name" value="Preph/Arog_dehydrog"/>
</dbReference>
<evidence type="ECO:0000256" key="1">
    <source>
        <dbReference type="ARBA" id="ARBA00007964"/>
    </source>
</evidence>
<dbReference type="GO" id="GO:0004665">
    <property type="term" value="F:prephenate dehydrogenase (NADP+) activity"/>
    <property type="evidence" value="ECO:0007669"/>
    <property type="project" value="InterPro"/>
</dbReference>
<gene>
    <name evidence="7" type="ORF">C7U55_12435</name>
    <name evidence="6" type="ORF">LJD69_11495</name>
</gene>
<evidence type="ECO:0000313" key="8">
    <source>
        <dbReference type="Proteomes" id="UP000241201"/>
    </source>
</evidence>
<dbReference type="PANTHER" id="PTHR21363">
    <property type="entry name" value="PREPHENATE DEHYDROGENASE"/>
    <property type="match status" value="1"/>
</dbReference>
<dbReference type="GeneID" id="77471890"/>
<proteinExistence type="inferred from homology"/>
<evidence type="ECO:0000256" key="3">
    <source>
        <dbReference type="ARBA" id="ARBA00029440"/>
    </source>
</evidence>
<dbReference type="AlphaFoldDB" id="A0A2T3FKN8"/>
<keyword evidence="2" id="KW-0560">Oxidoreductase</keyword>